<dbReference type="InterPro" id="IPR036291">
    <property type="entry name" value="NAD(P)-bd_dom_sf"/>
</dbReference>
<dbReference type="Proteomes" id="UP000295083">
    <property type="component" value="Unassembled WGS sequence"/>
</dbReference>
<dbReference type="PANTHER" id="PTHR10366:SF564">
    <property type="entry name" value="STEROL-4-ALPHA-CARBOXYLATE 3-DEHYDROGENASE, DECARBOXYLATING"/>
    <property type="match status" value="1"/>
</dbReference>
<protein>
    <submittedName>
        <fullName evidence="4">Uncharacterized oxidoreductase</fullName>
    </submittedName>
</protein>
<proteinExistence type="inferred from homology"/>
<dbReference type="SUPFAM" id="SSF51735">
    <property type="entry name" value="NAD(P)-binding Rossmann-fold domains"/>
    <property type="match status" value="1"/>
</dbReference>
<accession>A0A4R8PY89</accession>
<evidence type="ECO:0000313" key="5">
    <source>
        <dbReference type="Proteomes" id="UP000295083"/>
    </source>
</evidence>
<dbReference type="InterPro" id="IPR001509">
    <property type="entry name" value="Epimerase_deHydtase"/>
</dbReference>
<dbReference type="EMBL" id="QAPG01000281">
    <property type="protein sequence ID" value="TDZ29310.1"/>
    <property type="molecule type" value="Genomic_DNA"/>
</dbReference>
<comment type="caution">
    <text evidence="4">The sequence shown here is derived from an EMBL/GenBank/DDBJ whole genome shotgun (WGS) entry which is preliminary data.</text>
</comment>
<dbReference type="PANTHER" id="PTHR10366">
    <property type="entry name" value="NAD DEPENDENT EPIMERASE/DEHYDRATASE"/>
    <property type="match status" value="1"/>
</dbReference>
<evidence type="ECO:0000313" key="4">
    <source>
        <dbReference type="EMBL" id="TDZ29310.1"/>
    </source>
</evidence>
<dbReference type="Pfam" id="PF01370">
    <property type="entry name" value="Epimerase"/>
    <property type="match status" value="1"/>
</dbReference>
<dbReference type="Gene3D" id="3.40.50.720">
    <property type="entry name" value="NAD(P)-binding Rossmann-like Domain"/>
    <property type="match status" value="1"/>
</dbReference>
<sequence length="343" mass="36948">MSTKGVILVTGINGFVGGRTVEAFLKAGFSVRGTVRSRASAQATVEALSQYGDKLEVVEVPDVSVKGAFDEVAKGVDGVAHLAQSIADNFGSDPQAEVDRITEATTGILDSASKAGTVKTVLLMSSCVAVFSVKEGPYIFTEKDWADSWVDLFQSMGADSPRGVPYMASKVLGEKAFWNYRDEKKPSFTMTAINPFFICGPPLTTPASPDKIPTTPAFIWNILRGGELVGPVPDWDYWVDVRDVAKLVVWGFEHADEADGERYIAKTAWGTPQATADILRPAYPHLSIKEGTPGEGYLPGWKSPQERDVDGSKALKALGGEYIAYDQSVLDTAKAFEPLLGKQ</sequence>
<reference evidence="4 5" key="1">
    <citation type="submission" date="2018-11" db="EMBL/GenBank/DDBJ databases">
        <title>Genome sequence and assembly of Colletotrichum spinosum.</title>
        <authorList>
            <person name="Gan P."/>
            <person name="Shirasu K."/>
        </authorList>
    </citation>
    <scope>NUCLEOTIDE SEQUENCE [LARGE SCALE GENOMIC DNA]</scope>
    <source>
        <strain evidence="4 5">CBS 515.97</strain>
    </source>
</reference>
<evidence type="ECO:0000256" key="1">
    <source>
        <dbReference type="ARBA" id="ARBA00023002"/>
    </source>
</evidence>
<keyword evidence="1" id="KW-0560">Oxidoreductase</keyword>
<dbReference type="AlphaFoldDB" id="A0A4R8PY89"/>
<feature type="domain" description="NAD-dependent epimerase/dehydratase" evidence="3">
    <location>
        <begin position="7"/>
        <end position="263"/>
    </location>
</feature>
<name>A0A4R8PY89_9PEZI</name>
<dbReference type="GO" id="GO:0016616">
    <property type="term" value="F:oxidoreductase activity, acting on the CH-OH group of donors, NAD or NADP as acceptor"/>
    <property type="evidence" value="ECO:0007669"/>
    <property type="project" value="TreeGrafter"/>
</dbReference>
<evidence type="ECO:0000256" key="2">
    <source>
        <dbReference type="ARBA" id="ARBA00023445"/>
    </source>
</evidence>
<evidence type="ECO:0000259" key="3">
    <source>
        <dbReference type="Pfam" id="PF01370"/>
    </source>
</evidence>
<dbReference type="InterPro" id="IPR050425">
    <property type="entry name" value="NAD(P)_dehydrat-like"/>
</dbReference>
<comment type="similarity">
    <text evidence="2">Belongs to the NAD(P)-dependent epimerase/dehydratase family. Dihydroflavonol-4-reductase subfamily.</text>
</comment>
<keyword evidence="5" id="KW-1185">Reference proteome</keyword>
<gene>
    <name evidence="4" type="ORF">C8035_v011302</name>
</gene>
<organism evidence="4 5">
    <name type="scientific">Colletotrichum spinosum</name>
    <dbReference type="NCBI Taxonomy" id="1347390"/>
    <lineage>
        <taxon>Eukaryota</taxon>
        <taxon>Fungi</taxon>
        <taxon>Dikarya</taxon>
        <taxon>Ascomycota</taxon>
        <taxon>Pezizomycotina</taxon>
        <taxon>Sordariomycetes</taxon>
        <taxon>Hypocreomycetidae</taxon>
        <taxon>Glomerellales</taxon>
        <taxon>Glomerellaceae</taxon>
        <taxon>Colletotrichum</taxon>
        <taxon>Colletotrichum orbiculare species complex</taxon>
    </lineage>
</organism>